<evidence type="ECO:0000256" key="1">
    <source>
        <dbReference type="SAM" id="Phobius"/>
    </source>
</evidence>
<organism evidence="2 3">
    <name type="scientific">Candidatus Iainarchaeum sp</name>
    <dbReference type="NCBI Taxonomy" id="3101447"/>
    <lineage>
        <taxon>Archaea</taxon>
        <taxon>Candidatus Iainarchaeota</taxon>
        <taxon>Candidatus Iainarchaeia</taxon>
        <taxon>Candidatus Iainarchaeales</taxon>
        <taxon>Candidatus Iainarchaeaceae</taxon>
        <taxon>Candidatus Iainarchaeum</taxon>
    </lineage>
</organism>
<comment type="caution">
    <text evidence="2">The sequence shown here is derived from an EMBL/GenBank/DDBJ whole genome shotgun (WGS) entry which is preliminary data.</text>
</comment>
<accession>A0A938YS95</accession>
<dbReference type="AlphaFoldDB" id="A0A938YS95"/>
<reference evidence="2" key="1">
    <citation type="submission" date="2021-01" db="EMBL/GenBank/DDBJ databases">
        <title>Active Sulfur Cycling in an Early Earth Analoge.</title>
        <authorList>
            <person name="Hahn C.R."/>
            <person name="Youssef N.H."/>
            <person name="Elshahed M."/>
        </authorList>
    </citation>
    <scope>NUCLEOTIDE SEQUENCE</scope>
    <source>
        <strain evidence="2">Zod_Metabat.1151</strain>
    </source>
</reference>
<dbReference type="EMBL" id="JAFGDB010000025">
    <property type="protein sequence ID" value="MBN2067122.1"/>
    <property type="molecule type" value="Genomic_DNA"/>
</dbReference>
<name>A0A938YS95_9ARCH</name>
<keyword evidence="1" id="KW-1133">Transmembrane helix</keyword>
<gene>
    <name evidence="2" type="ORF">JW744_01500</name>
</gene>
<evidence type="ECO:0000313" key="2">
    <source>
        <dbReference type="EMBL" id="MBN2067122.1"/>
    </source>
</evidence>
<feature type="transmembrane region" description="Helical" evidence="1">
    <location>
        <begin position="20"/>
        <end position="41"/>
    </location>
</feature>
<proteinExistence type="predicted"/>
<feature type="transmembrane region" description="Helical" evidence="1">
    <location>
        <begin position="70"/>
        <end position="92"/>
    </location>
</feature>
<feature type="transmembrane region" description="Helical" evidence="1">
    <location>
        <begin position="48"/>
        <end position="64"/>
    </location>
</feature>
<keyword evidence="1" id="KW-0472">Membrane</keyword>
<evidence type="ECO:0000313" key="3">
    <source>
        <dbReference type="Proteomes" id="UP000809243"/>
    </source>
</evidence>
<dbReference type="Proteomes" id="UP000809243">
    <property type="component" value="Unassembled WGS sequence"/>
</dbReference>
<keyword evidence="1" id="KW-0812">Transmembrane</keyword>
<sequence length="93" mass="10073">MAVVANFFGKVVKALPVLALKVGTILLLIFTLGLFSGYLVATMQVSPLVFLIPIVAMFVMWYKLDEGVLVLVFLTLLVVFFPEAVEGIIGGLL</sequence>
<protein>
    <submittedName>
        <fullName evidence="2">Uncharacterized protein</fullName>
    </submittedName>
</protein>